<dbReference type="InterPro" id="IPR017871">
    <property type="entry name" value="ABC_transporter-like_CS"/>
</dbReference>
<dbReference type="CDD" id="cd18579">
    <property type="entry name" value="ABC_6TM_ABCC_D1"/>
    <property type="match status" value="1"/>
</dbReference>
<dbReference type="InterPro" id="IPR003439">
    <property type="entry name" value="ABC_transporter-like_ATP-bd"/>
</dbReference>
<comment type="function">
    <text evidence="11">ABC-type transporter; part of the gene cluster that mediates the biosynthesis of the phomopsins, a group of hexapeptide mycotoxins which infects lupins and causes lupinosis disease in livestock.</text>
</comment>
<organism evidence="16 17">
    <name type="scientific">Podospora didyma</name>
    <dbReference type="NCBI Taxonomy" id="330526"/>
    <lineage>
        <taxon>Eukaryota</taxon>
        <taxon>Fungi</taxon>
        <taxon>Dikarya</taxon>
        <taxon>Ascomycota</taxon>
        <taxon>Pezizomycotina</taxon>
        <taxon>Sordariomycetes</taxon>
        <taxon>Sordariomycetidae</taxon>
        <taxon>Sordariales</taxon>
        <taxon>Podosporaceae</taxon>
        <taxon>Podospora</taxon>
    </lineage>
</organism>
<dbReference type="EMBL" id="JAULSW010000010">
    <property type="protein sequence ID" value="KAK3368412.1"/>
    <property type="molecule type" value="Genomic_DNA"/>
</dbReference>
<dbReference type="PROSITE" id="PS00211">
    <property type="entry name" value="ABC_TRANSPORTER_1"/>
    <property type="match status" value="2"/>
</dbReference>
<keyword evidence="5 13" id="KW-0812">Transmembrane</keyword>
<keyword evidence="6" id="KW-0547">Nucleotide-binding</keyword>
<feature type="transmembrane region" description="Helical" evidence="13">
    <location>
        <begin position="1042"/>
        <end position="1063"/>
    </location>
</feature>
<feature type="transmembrane region" description="Helical" evidence="13">
    <location>
        <begin position="37"/>
        <end position="58"/>
    </location>
</feature>
<dbReference type="Gene3D" id="1.20.1560.10">
    <property type="entry name" value="ABC transporter type 1, transmembrane domain"/>
    <property type="match status" value="2"/>
</dbReference>
<keyword evidence="3" id="KW-0813">Transport</keyword>
<dbReference type="CDD" id="cd18580">
    <property type="entry name" value="ABC_6TM_ABCC_D2"/>
    <property type="match status" value="1"/>
</dbReference>
<dbReference type="Gene3D" id="3.40.50.300">
    <property type="entry name" value="P-loop containing nucleotide triphosphate hydrolases"/>
    <property type="match status" value="2"/>
</dbReference>
<feature type="transmembrane region" description="Helical" evidence="13">
    <location>
        <begin position="408"/>
        <end position="433"/>
    </location>
</feature>
<dbReference type="PROSITE" id="PS50893">
    <property type="entry name" value="ABC_TRANSPORTER_2"/>
    <property type="match status" value="2"/>
</dbReference>
<keyword evidence="17" id="KW-1185">Reference proteome</keyword>
<feature type="transmembrane region" description="Helical" evidence="13">
    <location>
        <begin position="1016"/>
        <end position="1036"/>
    </location>
</feature>
<dbReference type="InterPro" id="IPR003593">
    <property type="entry name" value="AAA+_ATPase"/>
</dbReference>
<dbReference type="SMART" id="SM00382">
    <property type="entry name" value="AAA"/>
    <property type="match status" value="2"/>
</dbReference>
<feature type="transmembrane region" description="Helical" evidence="13">
    <location>
        <begin position="1127"/>
        <end position="1150"/>
    </location>
</feature>
<evidence type="ECO:0000256" key="1">
    <source>
        <dbReference type="ARBA" id="ARBA00004651"/>
    </source>
</evidence>
<feature type="transmembrane region" description="Helical" evidence="13">
    <location>
        <begin position="944"/>
        <end position="966"/>
    </location>
</feature>
<dbReference type="CDD" id="cd03250">
    <property type="entry name" value="ABCC_MRP_domain1"/>
    <property type="match status" value="1"/>
</dbReference>
<evidence type="ECO:0000256" key="12">
    <source>
        <dbReference type="SAM" id="MobiDB-lite"/>
    </source>
</evidence>
<feature type="transmembrane region" description="Helical" evidence="13">
    <location>
        <begin position="311"/>
        <end position="333"/>
    </location>
</feature>
<feature type="transmembrane region" description="Helical" evidence="13">
    <location>
        <begin position="492"/>
        <end position="516"/>
    </location>
</feature>
<sequence length="1467" mass="160793">MSQSTAFSCARLDDSFGPHAGECRGGFDFTLLFEETILTVLPLGLLLLVLPARVWFLWKRTKKVVPGNHLATFKISAWIALAVLQFATLILWSSSPSATRTRTSLAAAAITPLSTLCLCLLSYVEHNRAVRPSSLLNTFLFSTLIFDIAHARTLRLRGADTIASVSIAAVLAKAFVLVLEALDKRRLLQSEFRSYPPEATSSVFNRSFFWWLNPLFAQGFRRVLYVDDLFALDKHLQASYCHARFVTAWASVKNKSSYSLLVSAFGVLKSPILQTIPPRAALTALTFCQPFLINRAIHLSQEAINDETTQVGYGLIGAYLLVYVGIAVTMGQYQHRTYRTITMLRAGLISMIYRKTSTLSLKEVDPAASMTLMSADMERIVHGWQTMHEIWSNAAEVAVAIYLLEQQLGVACVVPVVLSILSLLGSMVAMNFIMSRQAMWLEAIERRISATSAMLSSMKGIKMSGLNDTLLASMQKLRVNELQISKKFRKLIIWNMVFAYVTQVFAPVLTFAIFAVRARNGGDETLDTARVFTALSLFALLSEPLASLVMSLATFLGAVGSFARIQQFLQSNERVDKRSRPHEALNLPILEKSAVDAIAIQGADFGWDPAKPPLLRGITMSVPWQKLTMIIGPVGCGKSTMLQALLGEIPALAGSVRLGSTSVAYCAQNPWHMNGTVREAIVGHSEFDDQWYARVVRACALRRDFSQLPLGDSSRIGSAGIALSGGQSQRLALARAVYARREIIILDDALSGLDSSTENHVFHSLLGVKGILREMNSTVLIVSSSAKRLPYSDHIVCIDSKGEICGQGTFAELNNGAGYVSSFSLPRPDWSCVPGDGEDEADPTDPTDSDMTTTLSKEAGSGDSLASSETAGISSSIGEIEISRQTGDVQIYLYYIKSVGWRAALIFILAIVGFVFCISFPNVWVQWWAAENETYPNNRLGYWLGIYAMFGGTAIVCLFISCWQMIISMVPKSGEKFHLALLKTVLSAPMSFFVNTDSGTTINRFSQDLQLIDMELPIAALNTFTTFILCIAQMALIGFGSIYAAISFPILLLALYLVQKFYLRTSRQLRLMDLETKAPLYSLFEESLSGLATIRAYGWQSTLESKNHTLLDRSQRPFYLLFAAQRWLTLVLDLIVAAVAVLLMVLVVMLRGTVSAGGVGLALLNVIQFSQNIKMLVTFWTTLETQIGSVARIRSFTGTAVPSEDQPGEDQTPPPDWPATGAIEFDNISAAYNGHDLVLNHVSLSIKAGEKIAVCGRTGSGKTSLIMSLFRMVDSQGGSILVDGVDIATLPRQEVRRRIVSVPQHPFLLKGSVRLNADPVGAASDETIRDALRCVQVLDIVNKNGGLDADIDAMNLSSGQKQLFCLARAILRPGNILILDEATSSIDAKTEEVIQRLIRKKFVNHTIIAVAHRLETIMDFDKVAVLDGGKLVEFDSPYTLLDVPKSAFGKLYSASLDADEELDVVAM</sequence>
<dbReference type="InterPro" id="IPR036640">
    <property type="entry name" value="ABC1_TM_sf"/>
</dbReference>
<evidence type="ECO:0000256" key="5">
    <source>
        <dbReference type="ARBA" id="ARBA00022692"/>
    </source>
</evidence>
<feature type="transmembrane region" description="Helical" evidence="13">
    <location>
        <begin position="70"/>
        <end position="92"/>
    </location>
</feature>
<evidence type="ECO:0000256" key="10">
    <source>
        <dbReference type="ARBA" id="ARBA00023180"/>
    </source>
</evidence>
<dbReference type="InterPro" id="IPR050173">
    <property type="entry name" value="ABC_transporter_C-like"/>
</dbReference>
<keyword evidence="8 13" id="KW-1133">Transmembrane helix</keyword>
<feature type="domain" description="ABC transporter" evidence="14">
    <location>
        <begin position="600"/>
        <end position="826"/>
    </location>
</feature>
<accession>A0AAE0N2K8</accession>
<dbReference type="FunFam" id="3.40.50.300:FF:001854">
    <property type="entry name" value="ABC multidrug transporter (Eurofung)"/>
    <property type="match status" value="1"/>
</dbReference>
<dbReference type="GO" id="GO:0140359">
    <property type="term" value="F:ABC-type transporter activity"/>
    <property type="evidence" value="ECO:0007669"/>
    <property type="project" value="InterPro"/>
</dbReference>
<dbReference type="GO" id="GO:0005524">
    <property type="term" value="F:ATP binding"/>
    <property type="evidence" value="ECO:0007669"/>
    <property type="project" value="UniProtKB-KW"/>
</dbReference>
<comment type="caution">
    <text evidence="16">The sequence shown here is derived from an EMBL/GenBank/DDBJ whole genome shotgun (WGS) entry which is preliminary data.</text>
</comment>
<feature type="region of interest" description="Disordered" evidence="12">
    <location>
        <begin position="833"/>
        <end position="869"/>
    </location>
</feature>
<evidence type="ECO:0000256" key="6">
    <source>
        <dbReference type="ARBA" id="ARBA00022741"/>
    </source>
</evidence>
<dbReference type="SUPFAM" id="SSF90123">
    <property type="entry name" value="ABC transporter transmembrane region"/>
    <property type="match status" value="2"/>
</dbReference>
<keyword evidence="9 13" id="KW-0472">Membrane</keyword>
<dbReference type="CDD" id="cd03244">
    <property type="entry name" value="ABCC_MRP_domain2"/>
    <property type="match status" value="1"/>
</dbReference>
<keyword evidence="4" id="KW-1003">Cell membrane</keyword>
<dbReference type="GO" id="GO:0005886">
    <property type="term" value="C:plasma membrane"/>
    <property type="evidence" value="ECO:0007669"/>
    <property type="project" value="UniProtKB-SubCell"/>
</dbReference>
<evidence type="ECO:0000259" key="14">
    <source>
        <dbReference type="PROSITE" id="PS50893"/>
    </source>
</evidence>
<dbReference type="FunFam" id="1.20.1560.10:FF:000055">
    <property type="entry name" value="ABC multidrug transporter (Eurofung)"/>
    <property type="match status" value="1"/>
</dbReference>
<evidence type="ECO:0000256" key="3">
    <source>
        <dbReference type="ARBA" id="ARBA00022448"/>
    </source>
</evidence>
<dbReference type="GO" id="GO:0016887">
    <property type="term" value="F:ATP hydrolysis activity"/>
    <property type="evidence" value="ECO:0007669"/>
    <property type="project" value="InterPro"/>
</dbReference>
<dbReference type="InterPro" id="IPR044746">
    <property type="entry name" value="ABCC_6TM_D1"/>
</dbReference>
<keyword evidence="16" id="KW-0378">Hydrolase</keyword>
<feature type="domain" description="ABC transporter" evidence="14">
    <location>
        <begin position="1223"/>
        <end position="1453"/>
    </location>
</feature>
<proteinExistence type="inferred from homology"/>
<reference evidence="16" key="1">
    <citation type="journal article" date="2023" name="Mol. Phylogenet. Evol.">
        <title>Genome-scale phylogeny and comparative genomics of the fungal order Sordariales.</title>
        <authorList>
            <person name="Hensen N."/>
            <person name="Bonometti L."/>
            <person name="Westerberg I."/>
            <person name="Brannstrom I.O."/>
            <person name="Guillou S."/>
            <person name="Cros-Aarteil S."/>
            <person name="Calhoun S."/>
            <person name="Haridas S."/>
            <person name="Kuo A."/>
            <person name="Mondo S."/>
            <person name="Pangilinan J."/>
            <person name="Riley R."/>
            <person name="LaButti K."/>
            <person name="Andreopoulos B."/>
            <person name="Lipzen A."/>
            <person name="Chen C."/>
            <person name="Yan M."/>
            <person name="Daum C."/>
            <person name="Ng V."/>
            <person name="Clum A."/>
            <person name="Steindorff A."/>
            <person name="Ohm R.A."/>
            <person name="Martin F."/>
            <person name="Silar P."/>
            <person name="Natvig D.O."/>
            <person name="Lalanne C."/>
            <person name="Gautier V."/>
            <person name="Ament-Velasquez S.L."/>
            <person name="Kruys A."/>
            <person name="Hutchinson M.I."/>
            <person name="Powell A.J."/>
            <person name="Barry K."/>
            <person name="Miller A.N."/>
            <person name="Grigoriev I.V."/>
            <person name="Debuchy R."/>
            <person name="Gladieux P."/>
            <person name="Hiltunen Thoren M."/>
            <person name="Johannesson H."/>
        </authorList>
    </citation>
    <scope>NUCLEOTIDE SEQUENCE</scope>
    <source>
        <strain evidence="16">CBS 232.78</strain>
    </source>
</reference>
<dbReference type="Pfam" id="PF00664">
    <property type="entry name" value="ABC_membrane"/>
    <property type="match status" value="1"/>
</dbReference>
<evidence type="ECO:0000256" key="4">
    <source>
        <dbReference type="ARBA" id="ARBA00022475"/>
    </source>
</evidence>
<evidence type="ECO:0000259" key="15">
    <source>
        <dbReference type="PROSITE" id="PS50929"/>
    </source>
</evidence>
<dbReference type="InterPro" id="IPR056227">
    <property type="entry name" value="TMD0_ABC"/>
</dbReference>
<dbReference type="PANTHER" id="PTHR24223:SF269">
    <property type="entry name" value="ABC MULTIDRUG TRANSPORTER (EUROFUNG)-RELATED"/>
    <property type="match status" value="1"/>
</dbReference>
<evidence type="ECO:0000256" key="9">
    <source>
        <dbReference type="ARBA" id="ARBA00023136"/>
    </source>
</evidence>
<evidence type="ECO:0000256" key="2">
    <source>
        <dbReference type="ARBA" id="ARBA00009726"/>
    </source>
</evidence>
<comment type="subcellular location">
    <subcellularLocation>
        <location evidence="1">Cell membrane</location>
        <topology evidence="1">Multi-pass membrane protein</topology>
    </subcellularLocation>
</comment>
<dbReference type="InterPro" id="IPR011527">
    <property type="entry name" value="ABC1_TM_dom"/>
</dbReference>
<dbReference type="FunFam" id="3.40.50.300:FF:000838">
    <property type="entry name" value="ABC multidrug transporter (Eurofung)"/>
    <property type="match status" value="1"/>
</dbReference>
<name>A0AAE0N2K8_9PEZI</name>
<keyword evidence="10" id="KW-0325">Glycoprotein</keyword>
<feature type="domain" description="ABC transmembrane type-1" evidence="15">
    <location>
        <begin position="280"/>
        <end position="557"/>
    </location>
</feature>
<reference evidence="16" key="2">
    <citation type="submission" date="2023-06" db="EMBL/GenBank/DDBJ databases">
        <authorList>
            <consortium name="Lawrence Berkeley National Laboratory"/>
            <person name="Haridas S."/>
            <person name="Hensen N."/>
            <person name="Bonometti L."/>
            <person name="Westerberg I."/>
            <person name="Brannstrom I.O."/>
            <person name="Guillou S."/>
            <person name="Cros-Aarteil S."/>
            <person name="Calhoun S."/>
            <person name="Kuo A."/>
            <person name="Mondo S."/>
            <person name="Pangilinan J."/>
            <person name="Riley R."/>
            <person name="LaButti K."/>
            <person name="Andreopoulos B."/>
            <person name="Lipzen A."/>
            <person name="Chen C."/>
            <person name="Yanf M."/>
            <person name="Daum C."/>
            <person name="Ng V."/>
            <person name="Clum A."/>
            <person name="Steindorff A."/>
            <person name="Ohm R."/>
            <person name="Martin F."/>
            <person name="Silar P."/>
            <person name="Natvig D."/>
            <person name="Lalanne C."/>
            <person name="Gautier V."/>
            <person name="Ament-velasquez S.L."/>
            <person name="Kruys A."/>
            <person name="Hutchinson M.I."/>
            <person name="Powell A.J."/>
            <person name="Barry K."/>
            <person name="Miller A.N."/>
            <person name="Grigoriev I.V."/>
            <person name="Debuchy R."/>
            <person name="Gladieux P."/>
            <person name="Thoren M.H."/>
            <person name="Johannesson H."/>
        </authorList>
    </citation>
    <scope>NUCLEOTIDE SEQUENCE</scope>
    <source>
        <strain evidence="16">CBS 232.78</strain>
    </source>
</reference>
<feature type="transmembrane region" description="Helical" evidence="13">
    <location>
        <begin position="135"/>
        <end position="155"/>
    </location>
</feature>
<evidence type="ECO:0000256" key="13">
    <source>
        <dbReference type="SAM" id="Phobius"/>
    </source>
</evidence>
<evidence type="ECO:0000256" key="7">
    <source>
        <dbReference type="ARBA" id="ARBA00022840"/>
    </source>
</evidence>
<dbReference type="FunFam" id="1.20.1560.10:FF:000066">
    <property type="entry name" value="ABC multidrug transporter (Eurofung)"/>
    <property type="match status" value="1"/>
</dbReference>
<feature type="domain" description="ABC transmembrane type-1" evidence="15">
    <location>
        <begin position="905"/>
        <end position="1185"/>
    </location>
</feature>
<feature type="transmembrane region" description="Helical" evidence="13">
    <location>
        <begin position="104"/>
        <end position="123"/>
    </location>
</feature>
<dbReference type="Pfam" id="PF24357">
    <property type="entry name" value="TMD0_ABC"/>
    <property type="match status" value="1"/>
</dbReference>
<dbReference type="SUPFAM" id="SSF52540">
    <property type="entry name" value="P-loop containing nucleoside triphosphate hydrolases"/>
    <property type="match status" value="2"/>
</dbReference>
<feature type="transmembrane region" description="Helical" evidence="13">
    <location>
        <begin position="903"/>
        <end position="924"/>
    </location>
</feature>
<protein>
    <submittedName>
        <fullName evidence="16">P-loop containing nucleoside triphosphate hydrolase protein</fullName>
    </submittedName>
</protein>
<feature type="transmembrane region" description="Helical" evidence="13">
    <location>
        <begin position="545"/>
        <end position="565"/>
    </location>
</feature>
<evidence type="ECO:0000313" key="17">
    <source>
        <dbReference type="Proteomes" id="UP001285441"/>
    </source>
</evidence>
<dbReference type="Pfam" id="PF00005">
    <property type="entry name" value="ABC_tran"/>
    <property type="match status" value="2"/>
</dbReference>
<dbReference type="Proteomes" id="UP001285441">
    <property type="component" value="Unassembled WGS sequence"/>
</dbReference>
<dbReference type="PROSITE" id="PS50929">
    <property type="entry name" value="ABC_TM1F"/>
    <property type="match status" value="2"/>
</dbReference>
<evidence type="ECO:0000313" key="16">
    <source>
        <dbReference type="EMBL" id="KAK3368412.1"/>
    </source>
</evidence>
<gene>
    <name evidence="16" type="ORF">B0H63DRAFT_441669</name>
</gene>
<comment type="similarity">
    <text evidence="2">Belongs to the ABC transporter superfamily. ABCC family. Conjugate transporter (TC 3.A.1.208) subfamily.</text>
</comment>
<feature type="transmembrane region" description="Helical" evidence="13">
    <location>
        <begin position="161"/>
        <end position="182"/>
    </location>
</feature>
<evidence type="ECO:0000256" key="11">
    <source>
        <dbReference type="ARBA" id="ARBA00059074"/>
    </source>
</evidence>
<evidence type="ECO:0000256" key="8">
    <source>
        <dbReference type="ARBA" id="ARBA00022989"/>
    </source>
</evidence>
<dbReference type="InterPro" id="IPR044726">
    <property type="entry name" value="ABCC_6TM_D2"/>
</dbReference>
<feature type="compositionally biased region" description="Acidic residues" evidence="12">
    <location>
        <begin position="836"/>
        <end position="848"/>
    </location>
</feature>
<dbReference type="PANTHER" id="PTHR24223">
    <property type="entry name" value="ATP-BINDING CASSETTE SUB-FAMILY C"/>
    <property type="match status" value="1"/>
</dbReference>
<keyword evidence="7" id="KW-0067">ATP-binding</keyword>
<dbReference type="InterPro" id="IPR027417">
    <property type="entry name" value="P-loop_NTPase"/>
</dbReference>